<dbReference type="Proteomes" id="UP000198393">
    <property type="component" value="Unassembled WGS sequence"/>
</dbReference>
<dbReference type="AlphaFoldDB" id="A0A239EIX7"/>
<keyword evidence="1" id="KW-0472">Membrane</keyword>
<keyword evidence="1" id="KW-1133">Transmembrane helix</keyword>
<feature type="transmembrane region" description="Helical" evidence="1">
    <location>
        <begin position="217"/>
        <end position="246"/>
    </location>
</feature>
<gene>
    <name evidence="4" type="ORF">SAMN05421640_0176</name>
</gene>
<feature type="transmembrane region" description="Helical" evidence="1">
    <location>
        <begin position="183"/>
        <end position="205"/>
    </location>
</feature>
<keyword evidence="5" id="KW-1185">Reference proteome</keyword>
<dbReference type="OrthoDB" id="9810918at2"/>
<dbReference type="PANTHER" id="PTHR30373">
    <property type="entry name" value="UPF0603 PROTEIN YGCG"/>
    <property type="match status" value="1"/>
</dbReference>
<dbReference type="Pfam" id="PF04536">
    <property type="entry name" value="TPM_phosphatase"/>
    <property type="match status" value="1"/>
</dbReference>
<sequence length="299" mass="31672">MKSYLKSIVILLVAIVAISHLKAQDQQEVPTLTERVTDQANILSPNEVAYLTNQLKDLEERKGSQLAILTVSSTKPETIEQYSIRVVDQWKLGREDVDDGVLLIIAKNDRKLRIEVGYGLEGAIPDAYAKRIISNIIVPHFRDGDYYLGIEEGVEAIIGLIDGEELPQVTSSGSKRSSNDDQYSFFLFIGIVACIFVVFIIKGLLGKKVGNLKSNLIMVSIVFIVMWILVSFGAAIFSSFLALVFLNGVGSGGGGRRGGGYYGGYVGGSSGWGGGGGFSGGGFSGGGGGFGGGGASGGW</sequence>
<organism evidence="4 5">
    <name type="scientific">Ekhidna lutea</name>
    <dbReference type="NCBI Taxonomy" id="447679"/>
    <lineage>
        <taxon>Bacteria</taxon>
        <taxon>Pseudomonadati</taxon>
        <taxon>Bacteroidota</taxon>
        <taxon>Cytophagia</taxon>
        <taxon>Cytophagales</taxon>
        <taxon>Reichenbachiellaceae</taxon>
        <taxon>Ekhidna</taxon>
    </lineage>
</organism>
<feature type="domain" description="TPM" evidence="3">
    <location>
        <begin position="36"/>
        <end position="158"/>
    </location>
</feature>
<feature type="signal peptide" evidence="2">
    <location>
        <begin position="1"/>
        <end position="23"/>
    </location>
</feature>
<evidence type="ECO:0000313" key="4">
    <source>
        <dbReference type="EMBL" id="SNS44596.1"/>
    </source>
</evidence>
<dbReference type="EMBL" id="FZPD01000001">
    <property type="protein sequence ID" value="SNS44596.1"/>
    <property type="molecule type" value="Genomic_DNA"/>
</dbReference>
<proteinExistence type="predicted"/>
<keyword evidence="1" id="KW-0812">Transmembrane</keyword>
<reference evidence="4 5" key="1">
    <citation type="submission" date="2017-06" db="EMBL/GenBank/DDBJ databases">
        <authorList>
            <person name="Kim H.J."/>
            <person name="Triplett B.A."/>
        </authorList>
    </citation>
    <scope>NUCLEOTIDE SEQUENCE [LARGE SCALE GENOMIC DNA]</scope>
    <source>
        <strain evidence="4 5">DSM 19307</strain>
    </source>
</reference>
<dbReference type="InterPro" id="IPR007621">
    <property type="entry name" value="TPM_dom"/>
</dbReference>
<evidence type="ECO:0000256" key="1">
    <source>
        <dbReference type="SAM" id="Phobius"/>
    </source>
</evidence>
<evidence type="ECO:0000259" key="3">
    <source>
        <dbReference type="Pfam" id="PF04536"/>
    </source>
</evidence>
<protein>
    <recommendedName>
        <fullName evidence="3">TPM domain-containing protein</fullName>
    </recommendedName>
</protein>
<evidence type="ECO:0000256" key="2">
    <source>
        <dbReference type="SAM" id="SignalP"/>
    </source>
</evidence>
<dbReference type="Gene3D" id="3.10.310.50">
    <property type="match status" value="1"/>
</dbReference>
<dbReference type="RefSeq" id="WP_089354961.1">
    <property type="nucleotide sequence ID" value="NZ_FZPD01000001.1"/>
</dbReference>
<evidence type="ECO:0000313" key="5">
    <source>
        <dbReference type="Proteomes" id="UP000198393"/>
    </source>
</evidence>
<keyword evidence="2" id="KW-0732">Signal</keyword>
<feature type="chain" id="PRO_5012127659" description="TPM domain-containing protein" evidence="2">
    <location>
        <begin position="24"/>
        <end position="299"/>
    </location>
</feature>
<name>A0A239EIX7_EKHLU</name>
<accession>A0A239EIX7</accession>
<dbReference type="PANTHER" id="PTHR30373:SF2">
    <property type="entry name" value="UPF0603 PROTEIN YGCG"/>
    <property type="match status" value="1"/>
</dbReference>